<dbReference type="KEGG" id="fsl:EJO69_10085"/>
<evidence type="ECO:0000313" key="1">
    <source>
        <dbReference type="EMBL" id="AZN30609.1"/>
    </source>
</evidence>
<protein>
    <recommendedName>
        <fullName evidence="3">Apea-like HEPN domain-containing protein</fullName>
    </recommendedName>
</protein>
<dbReference type="EMBL" id="CP034438">
    <property type="protein sequence ID" value="AZN30609.1"/>
    <property type="molecule type" value="Genomic_DNA"/>
</dbReference>
<proteinExistence type="predicted"/>
<gene>
    <name evidence="1" type="ORF">EJO69_10085</name>
</gene>
<organism evidence="1 2">
    <name type="scientific">Flaviflexus salsibiostraticola</name>
    <dbReference type="NCBI Taxonomy" id="1282737"/>
    <lineage>
        <taxon>Bacteria</taxon>
        <taxon>Bacillati</taxon>
        <taxon>Actinomycetota</taxon>
        <taxon>Actinomycetes</taxon>
        <taxon>Actinomycetales</taxon>
        <taxon>Actinomycetaceae</taxon>
        <taxon>Flaviflexus</taxon>
    </lineage>
</organism>
<sequence>MLDEVLARLGPGATGYLLNCSASELEHGKSPTLTPQQRGALEFMNALEDEFAPSPFGEGAVDSRWTATLASPGCHGINSLANEVRLHCGGELPKAPTTFSELERTLAQLALRVYPALLVKGKGTERKSRPSFSVYNHDLNGIFQSMILNDTMLSEAFLHSRNDGSDQKCMVTPSMGGRRQLMSFADTLIWAGWKLAKAHNKAPSAEQLAEAAVSSLRVLRKAISGEGVQVPVRIGLAGALLPAGTANLDFPWGKLRRVDETDQIFIGATPLKGSLARGSEDGEGLAIAYSGDLVLETTCSYTVNVVDSEQMQGIEFNRDPQQEIQRKFESIALGILLTSPEARPVVVRAWQSVFDPLDDGISVSWSEVDRNWQISPRRLTEEEAFSWQLWSARVQEFRIPEIGIAIRRALAATAHREAPEDALIDAVIGWENLVGTRANIVSSVTGALARLLSEQGDVEMAKRKLGNVYDARSRLVHGDPKTEEDGVRKSSIDAVMTLLRALRKFFDTDRHLLDYSKSSDRARILLNE</sequence>
<dbReference type="Proteomes" id="UP000270021">
    <property type="component" value="Chromosome"/>
</dbReference>
<name>A0A3S8ZAV3_9ACTO</name>
<dbReference type="OrthoDB" id="5141140at2"/>
<reference evidence="1 2" key="1">
    <citation type="submission" date="2018-12" db="EMBL/GenBank/DDBJ databases">
        <title>Complete genome sequence of Flaviflexus salsibiostraticola KCTC 33148.</title>
        <authorList>
            <person name="Bae J.-W."/>
        </authorList>
    </citation>
    <scope>NUCLEOTIDE SEQUENCE [LARGE SCALE GENOMIC DNA]</scope>
    <source>
        <strain evidence="1 2">KCTC 33148</strain>
    </source>
</reference>
<evidence type="ECO:0008006" key="3">
    <source>
        <dbReference type="Google" id="ProtNLM"/>
    </source>
</evidence>
<dbReference type="RefSeq" id="WP_126041506.1">
    <property type="nucleotide sequence ID" value="NZ_CP034438.1"/>
</dbReference>
<accession>A0A3S8ZAV3</accession>
<dbReference type="AlphaFoldDB" id="A0A3S8ZAV3"/>
<evidence type="ECO:0000313" key="2">
    <source>
        <dbReference type="Proteomes" id="UP000270021"/>
    </source>
</evidence>
<keyword evidence="2" id="KW-1185">Reference proteome</keyword>